<dbReference type="Gene3D" id="3.30.450.20">
    <property type="entry name" value="PAS domain"/>
    <property type="match status" value="1"/>
</dbReference>
<dbReference type="Pfam" id="PF02743">
    <property type="entry name" value="dCache_1"/>
    <property type="match status" value="1"/>
</dbReference>
<feature type="domain" description="Cache" evidence="8">
    <location>
        <begin position="47"/>
        <end position="295"/>
    </location>
</feature>
<evidence type="ECO:0000259" key="8">
    <source>
        <dbReference type="Pfam" id="PF02743"/>
    </source>
</evidence>
<evidence type="ECO:0000313" key="10">
    <source>
        <dbReference type="EMBL" id="MBW7455091.1"/>
    </source>
</evidence>
<dbReference type="InterPro" id="IPR010559">
    <property type="entry name" value="Sig_transdc_His_kin_internal"/>
</dbReference>
<evidence type="ECO:0000256" key="6">
    <source>
        <dbReference type="SAM" id="Phobius"/>
    </source>
</evidence>
<evidence type="ECO:0000259" key="9">
    <source>
        <dbReference type="Pfam" id="PF06580"/>
    </source>
</evidence>
<evidence type="ECO:0000256" key="5">
    <source>
        <dbReference type="ARBA" id="ARBA00023136"/>
    </source>
</evidence>
<dbReference type="InterPro" id="IPR033479">
    <property type="entry name" value="dCache_1"/>
</dbReference>
<accession>A0ABS7C2H2</accession>
<name>A0ABS7C2H2_9BACL</name>
<dbReference type="EMBL" id="JAHZIK010000301">
    <property type="protein sequence ID" value="MBW7455091.1"/>
    <property type="molecule type" value="Genomic_DNA"/>
</dbReference>
<organism evidence="10 11">
    <name type="scientific">Paenibacillus sepulcri</name>
    <dbReference type="NCBI Taxonomy" id="359917"/>
    <lineage>
        <taxon>Bacteria</taxon>
        <taxon>Bacillati</taxon>
        <taxon>Bacillota</taxon>
        <taxon>Bacilli</taxon>
        <taxon>Bacillales</taxon>
        <taxon>Paenibacillaceae</taxon>
        <taxon>Paenibacillus</taxon>
    </lineage>
</organism>
<feature type="domain" description="Signal transduction histidine kinase internal region" evidence="9">
    <location>
        <begin position="400"/>
        <end position="478"/>
    </location>
</feature>
<keyword evidence="11" id="KW-1185">Reference proteome</keyword>
<comment type="caution">
    <text evidence="10">The sequence shown here is derived from an EMBL/GenBank/DDBJ whole genome shotgun (WGS) entry which is preliminary data.</text>
</comment>
<keyword evidence="10" id="KW-0808">Transferase</keyword>
<evidence type="ECO:0000256" key="3">
    <source>
        <dbReference type="ARBA" id="ARBA00022692"/>
    </source>
</evidence>
<dbReference type="InterPro" id="IPR036890">
    <property type="entry name" value="HATPase_C_sf"/>
</dbReference>
<evidence type="ECO:0000256" key="1">
    <source>
        <dbReference type="ARBA" id="ARBA00004651"/>
    </source>
</evidence>
<feature type="domain" description="Histidine kinase/HSP90-like ATPase" evidence="7">
    <location>
        <begin position="497"/>
        <end position="601"/>
    </location>
</feature>
<dbReference type="InterPro" id="IPR003594">
    <property type="entry name" value="HATPase_dom"/>
</dbReference>
<dbReference type="GO" id="GO:0016301">
    <property type="term" value="F:kinase activity"/>
    <property type="evidence" value="ECO:0007669"/>
    <property type="project" value="UniProtKB-KW"/>
</dbReference>
<dbReference type="RefSeq" id="WP_210037524.1">
    <property type="nucleotide sequence ID" value="NZ_JBHLVU010000004.1"/>
</dbReference>
<dbReference type="Gene3D" id="3.30.565.10">
    <property type="entry name" value="Histidine kinase-like ATPase, C-terminal domain"/>
    <property type="match status" value="1"/>
</dbReference>
<feature type="transmembrane region" description="Helical" evidence="6">
    <location>
        <begin position="21"/>
        <end position="41"/>
    </location>
</feature>
<comment type="subcellular location">
    <subcellularLocation>
        <location evidence="1">Cell membrane</location>
        <topology evidence="1">Multi-pass membrane protein</topology>
    </subcellularLocation>
</comment>
<keyword evidence="5 6" id="KW-0472">Membrane</keyword>
<sequence length="613" mass="70431">MKKLFRFFRHFIFNRTIYRTILFSYLIVNLLLLLFFGMLSIRDSTRMMTDEIIRSSNKVMEQAALGLSFNLEETKRSLILLAGNYSVASLMREAGKMEMINLIQHERNIAEITKGIYTYQSLISDVLILGQNGYVNNLNGRNSLQWDYAFRQQPWVQESFRSHPDNTFFSLGVHVQNYYLKDDTSRYGLPTLSVGMKVQGFQGDTVGSVIANLDLDKLNGMFERSAYHNRGNIFLIDENHTIIVHQDREQIGHALKFQGIEKLDSDIGGNFTEEIDGEEHLVIYQPTVIKGLTMIATVTMKEISDQSIPLKSNLIRILYLCILLNTLISVVITFRISRPVSRLLMTLDRMGGDDTLFVKNRDYRYQELNHIGTKFKELMNRIELLIQQNYLTRIALKDEEFKALQSQINPHFLFNTLQLLQTEIVCGNIQSSNTIVLSLSSLFRYSMRQSDEMAELATELAHMKDYLFIMNKKYEDRITVTVHIPDPAVLAYKIPKLILQPMAENSIRHGFGENRREGAIQLSVLSVKRGLLIVIRDTGKGMDRHSLKALRRHIDPASPKPGNIGLYNVNHRIKLKFGNDYGIYIRSDENVHTTLYILLPVIPGGADLRKGDF</sequence>
<evidence type="ECO:0000256" key="2">
    <source>
        <dbReference type="ARBA" id="ARBA00022475"/>
    </source>
</evidence>
<gene>
    <name evidence="10" type="ORF">K0U00_13705</name>
</gene>
<dbReference type="Pfam" id="PF06580">
    <property type="entry name" value="His_kinase"/>
    <property type="match status" value="1"/>
</dbReference>
<dbReference type="InterPro" id="IPR050640">
    <property type="entry name" value="Bact_2-comp_sensor_kinase"/>
</dbReference>
<reference evidence="10 11" key="1">
    <citation type="submission" date="2021-07" db="EMBL/GenBank/DDBJ databases">
        <title>Paenibacillus radiodurans sp. nov., isolated from the southeastern edge of Tengger Desert.</title>
        <authorList>
            <person name="Zhang G."/>
        </authorList>
    </citation>
    <scope>NUCLEOTIDE SEQUENCE [LARGE SCALE GENOMIC DNA]</scope>
    <source>
        <strain evidence="10 11">CCM 7311</strain>
    </source>
</reference>
<evidence type="ECO:0000256" key="4">
    <source>
        <dbReference type="ARBA" id="ARBA00022989"/>
    </source>
</evidence>
<keyword evidence="4 6" id="KW-1133">Transmembrane helix</keyword>
<dbReference type="Pfam" id="PF02518">
    <property type="entry name" value="HATPase_c"/>
    <property type="match status" value="1"/>
</dbReference>
<protein>
    <submittedName>
        <fullName evidence="10">Histidine kinase</fullName>
    </submittedName>
</protein>
<keyword evidence="3 6" id="KW-0812">Transmembrane</keyword>
<evidence type="ECO:0000313" key="11">
    <source>
        <dbReference type="Proteomes" id="UP001519887"/>
    </source>
</evidence>
<dbReference type="SUPFAM" id="SSF55874">
    <property type="entry name" value="ATPase domain of HSP90 chaperone/DNA topoisomerase II/histidine kinase"/>
    <property type="match status" value="1"/>
</dbReference>
<dbReference type="Proteomes" id="UP001519887">
    <property type="component" value="Unassembled WGS sequence"/>
</dbReference>
<keyword evidence="2" id="KW-1003">Cell membrane</keyword>
<evidence type="ECO:0000259" key="7">
    <source>
        <dbReference type="Pfam" id="PF02518"/>
    </source>
</evidence>
<proteinExistence type="predicted"/>
<keyword evidence="10" id="KW-0418">Kinase</keyword>
<dbReference type="PANTHER" id="PTHR34220">
    <property type="entry name" value="SENSOR HISTIDINE KINASE YPDA"/>
    <property type="match status" value="1"/>
</dbReference>
<dbReference type="PANTHER" id="PTHR34220:SF7">
    <property type="entry name" value="SENSOR HISTIDINE KINASE YPDA"/>
    <property type="match status" value="1"/>
</dbReference>